<keyword evidence="6" id="KW-1185">Reference proteome</keyword>
<dbReference type="PANTHER" id="PTHR33343:SF1">
    <property type="entry name" value="LARGE RIBOSOMAL SUBUNIT PROTEIN BL35M"/>
    <property type="match status" value="1"/>
</dbReference>
<organism evidence="5 6">
    <name type="scientific">Rhodotorula taiwanensis</name>
    <dbReference type="NCBI Taxonomy" id="741276"/>
    <lineage>
        <taxon>Eukaryota</taxon>
        <taxon>Fungi</taxon>
        <taxon>Dikarya</taxon>
        <taxon>Basidiomycota</taxon>
        <taxon>Pucciniomycotina</taxon>
        <taxon>Microbotryomycetes</taxon>
        <taxon>Sporidiobolales</taxon>
        <taxon>Sporidiobolaceae</taxon>
        <taxon>Rhodotorula</taxon>
    </lineage>
</organism>
<dbReference type="SUPFAM" id="SSF143034">
    <property type="entry name" value="L35p-like"/>
    <property type="match status" value="1"/>
</dbReference>
<dbReference type="Gene3D" id="4.10.410.60">
    <property type="match status" value="1"/>
</dbReference>
<dbReference type="GO" id="GO:0006412">
    <property type="term" value="P:translation"/>
    <property type="evidence" value="ECO:0007669"/>
    <property type="project" value="InterPro"/>
</dbReference>
<comment type="caution">
    <text evidence="5">The sequence shown here is derived from an EMBL/GenBank/DDBJ whole genome shotgun (WGS) entry which is preliminary data.</text>
</comment>
<dbReference type="STRING" id="741276.A0A2S5BF85"/>
<accession>A0A2S5BF85</accession>
<dbReference type="InterPro" id="IPR021137">
    <property type="entry name" value="Ribosomal_bL35-like"/>
</dbReference>
<protein>
    <recommendedName>
        <fullName evidence="4">50S ribosomal protein L35</fullName>
    </recommendedName>
</protein>
<dbReference type="GO" id="GO:0015934">
    <property type="term" value="C:large ribosomal subunit"/>
    <property type="evidence" value="ECO:0007669"/>
    <property type="project" value="TreeGrafter"/>
</dbReference>
<keyword evidence="3 4" id="KW-0687">Ribonucleoprotein</keyword>
<reference evidence="5 6" key="1">
    <citation type="journal article" date="2018" name="Front. Microbiol.">
        <title>Prospects for Fungal Bioremediation of Acidic Radioactive Waste Sites: Characterization and Genome Sequence of Rhodotorula taiwanensis MD1149.</title>
        <authorList>
            <person name="Tkavc R."/>
            <person name="Matrosova V.Y."/>
            <person name="Grichenko O.E."/>
            <person name="Gostincar C."/>
            <person name="Volpe R.P."/>
            <person name="Klimenkova P."/>
            <person name="Gaidamakova E.K."/>
            <person name="Zhou C.E."/>
            <person name="Stewart B.J."/>
            <person name="Lyman M.G."/>
            <person name="Malfatti S.A."/>
            <person name="Rubinfeld B."/>
            <person name="Courtot M."/>
            <person name="Singh J."/>
            <person name="Dalgard C.L."/>
            <person name="Hamilton T."/>
            <person name="Frey K.G."/>
            <person name="Gunde-Cimerman N."/>
            <person name="Dugan L."/>
            <person name="Daly M.J."/>
        </authorList>
    </citation>
    <scope>NUCLEOTIDE SEQUENCE [LARGE SCALE GENOMIC DNA]</scope>
    <source>
        <strain evidence="5 6">MD1149</strain>
    </source>
</reference>
<dbReference type="InterPro" id="IPR001706">
    <property type="entry name" value="Ribosomal_bL35"/>
</dbReference>
<gene>
    <name evidence="5" type="ORF">BMF94_1507</name>
</gene>
<dbReference type="Pfam" id="PF01632">
    <property type="entry name" value="Ribosomal_L35p"/>
    <property type="match status" value="1"/>
</dbReference>
<dbReference type="PANTHER" id="PTHR33343">
    <property type="entry name" value="54S RIBOSOMAL PROTEIN BL35M"/>
    <property type="match status" value="1"/>
</dbReference>
<dbReference type="NCBIfam" id="TIGR00001">
    <property type="entry name" value="rpmI_bact"/>
    <property type="match status" value="1"/>
</dbReference>
<dbReference type="EMBL" id="PJQD01000015">
    <property type="protein sequence ID" value="POY75436.1"/>
    <property type="molecule type" value="Genomic_DNA"/>
</dbReference>
<dbReference type="InterPro" id="IPR037229">
    <property type="entry name" value="Ribosomal_bL35_sf"/>
</dbReference>
<dbReference type="PRINTS" id="PR00064">
    <property type="entry name" value="RIBOSOMALL35"/>
</dbReference>
<evidence type="ECO:0000256" key="1">
    <source>
        <dbReference type="ARBA" id="ARBA00006598"/>
    </source>
</evidence>
<dbReference type="AlphaFoldDB" id="A0A2S5BF85"/>
<dbReference type="Proteomes" id="UP000237144">
    <property type="component" value="Unassembled WGS sequence"/>
</dbReference>
<evidence type="ECO:0000256" key="4">
    <source>
        <dbReference type="RuleBase" id="RU000568"/>
    </source>
</evidence>
<dbReference type="OrthoDB" id="162638at2759"/>
<name>A0A2S5BF85_9BASI</name>
<evidence type="ECO:0000313" key="6">
    <source>
        <dbReference type="Proteomes" id="UP000237144"/>
    </source>
</evidence>
<dbReference type="GO" id="GO:0003735">
    <property type="term" value="F:structural constituent of ribosome"/>
    <property type="evidence" value="ECO:0007669"/>
    <property type="project" value="InterPro"/>
</dbReference>
<dbReference type="HAMAP" id="MF_00514">
    <property type="entry name" value="Ribosomal_bL35"/>
    <property type="match status" value="1"/>
</dbReference>
<sequence>MLSLLRPLATRATATALRTSATRAAAVRPCLASWWPTTANRLARITAPFSTTAAVLALVRKPTQSKLKTHKGAAKRFKALANGMFKRAKAGRVHLNSNRSMSSTRLNRLGKTAYARPAERKTLRKLLPYA</sequence>
<evidence type="ECO:0000256" key="2">
    <source>
        <dbReference type="ARBA" id="ARBA00022980"/>
    </source>
</evidence>
<keyword evidence="2 4" id="KW-0689">Ribosomal protein</keyword>
<proteinExistence type="inferred from homology"/>
<evidence type="ECO:0000313" key="5">
    <source>
        <dbReference type="EMBL" id="POY75436.1"/>
    </source>
</evidence>
<evidence type="ECO:0000256" key="3">
    <source>
        <dbReference type="ARBA" id="ARBA00023274"/>
    </source>
</evidence>
<comment type="similarity">
    <text evidence="1 4">Belongs to the bacterial ribosomal protein bL35 family.</text>
</comment>